<evidence type="ECO:0000256" key="1">
    <source>
        <dbReference type="ARBA" id="ARBA00000707"/>
    </source>
</evidence>
<protein>
    <recommendedName>
        <fullName evidence="2">ubiquitinyl hydrolase 1</fullName>
        <ecNumber evidence="2">3.4.19.12</ecNumber>
    </recommendedName>
</protein>
<proteinExistence type="predicted"/>
<evidence type="ECO:0000256" key="6">
    <source>
        <dbReference type="PROSITE-ProRule" id="PRU00331"/>
    </source>
</evidence>
<feature type="active site" evidence="6">
    <location>
        <position position="127"/>
    </location>
</feature>
<feature type="active site" evidence="6">
    <location>
        <position position="18"/>
    </location>
</feature>
<reference evidence="9" key="1">
    <citation type="submission" date="2011-08" db="EMBL/GenBank/DDBJ databases">
        <authorList>
            <person name="Rombauts S."/>
        </authorList>
    </citation>
    <scope>NUCLEOTIDE SEQUENCE</scope>
    <source>
        <strain evidence="9">London</strain>
    </source>
</reference>
<comment type="catalytic activity">
    <reaction evidence="1">
        <text>Thiol-dependent hydrolysis of ester, thioester, amide, peptide and isopeptide bonds formed by the C-terminal Gly of ubiquitin (a 76-residue protein attached to proteins as an intracellular targeting signal).</text>
        <dbReference type="EC" id="3.4.19.12"/>
    </reaction>
</comment>
<dbReference type="PANTHER" id="PTHR13291">
    <property type="entry name" value="JOSEPHIN 1, 2"/>
    <property type="match status" value="1"/>
</dbReference>
<keyword evidence="3" id="KW-0645">Protease</keyword>
<feature type="domain" description="Josephin" evidence="7">
    <location>
        <begin position="5"/>
        <end position="190"/>
    </location>
</feature>
<dbReference type="PANTHER" id="PTHR13291:SF0">
    <property type="entry name" value="JOSEPHIN-LIKE PROTEIN"/>
    <property type="match status" value="1"/>
</dbReference>
<name>T1L1I8_TETUR</name>
<organism evidence="8 9">
    <name type="scientific">Tetranychus urticae</name>
    <name type="common">Two-spotted spider mite</name>
    <dbReference type="NCBI Taxonomy" id="32264"/>
    <lineage>
        <taxon>Eukaryota</taxon>
        <taxon>Metazoa</taxon>
        <taxon>Ecdysozoa</taxon>
        <taxon>Arthropoda</taxon>
        <taxon>Chelicerata</taxon>
        <taxon>Arachnida</taxon>
        <taxon>Acari</taxon>
        <taxon>Acariformes</taxon>
        <taxon>Trombidiformes</taxon>
        <taxon>Prostigmata</taxon>
        <taxon>Eleutherengona</taxon>
        <taxon>Raphignathae</taxon>
        <taxon>Tetranychoidea</taxon>
        <taxon>Tetranychidae</taxon>
        <taxon>Tetranychus</taxon>
    </lineage>
</organism>
<reference evidence="8" key="2">
    <citation type="submission" date="2015-06" db="UniProtKB">
        <authorList>
            <consortium name="EnsemblMetazoa"/>
        </authorList>
    </citation>
    <scope>IDENTIFICATION</scope>
</reference>
<evidence type="ECO:0000256" key="4">
    <source>
        <dbReference type="ARBA" id="ARBA00022786"/>
    </source>
</evidence>
<dbReference type="SMART" id="SM01246">
    <property type="entry name" value="Josephin"/>
    <property type="match status" value="1"/>
</dbReference>
<dbReference type="PROSITE" id="PS50957">
    <property type="entry name" value="JOSEPHIN"/>
    <property type="match status" value="1"/>
</dbReference>
<keyword evidence="9" id="KW-1185">Reference proteome</keyword>
<dbReference type="EnsemblMetazoa" id="tetur31g01910.1">
    <property type="protein sequence ID" value="tetur31g01910.1"/>
    <property type="gene ID" value="tetur31g01910"/>
</dbReference>
<accession>T1L1I8</accession>
<dbReference type="InterPro" id="IPR040053">
    <property type="entry name" value="JOSD1/2"/>
</dbReference>
<keyword evidence="4" id="KW-0833">Ubl conjugation pathway</keyword>
<evidence type="ECO:0000313" key="9">
    <source>
        <dbReference type="Proteomes" id="UP000015104"/>
    </source>
</evidence>
<dbReference type="HOGENOM" id="CLU_103892_0_0_1"/>
<evidence type="ECO:0000256" key="2">
    <source>
        <dbReference type="ARBA" id="ARBA00012759"/>
    </source>
</evidence>
<sequence>MSKSPLNLYHEKQRKKLCALHTLNNLLQSDAFKQADLDEICLRLSPGSRFLNPHRALLGLGNYDVNVIMSALQDKGLEAIWFDQRKDPNCLNMNHIFGFILNIDNFQKNQTLLSILNIGNLFASKKHWIAFRKIGDQYYNLDSKLDTPEAVGQETEMIQLLRDKLSSGDCQVLLVVDKKVAEDLSCYRNAE</sequence>
<dbReference type="Pfam" id="PF02099">
    <property type="entry name" value="Josephin"/>
    <property type="match status" value="1"/>
</dbReference>
<dbReference type="Gene3D" id="3.90.70.40">
    <property type="match status" value="1"/>
</dbReference>
<dbReference type="Proteomes" id="UP000015104">
    <property type="component" value="Unassembled WGS sequence"/>
</dbReference>
<evidence type="ECO:0000313" key="8">
    <source>
        <dbReference type="EnsemblMetazoa" id="tetur31g01910.1"/>
    </source>
</evidence>
<dbReference type="AlphaFoldDB" id="T1L1I8"/>
<dbReference type="STRING" id="32264.T1L1I8"/>
<dbReference type="PRINTS" id="PR01233">
    <property type="entry name" value="JOSEPHIN"/>
</dbReference>
<feature type="active site" evidence="6">
    <location>
        <position position="142"/>
    </location>
</feature>
<dbReference type="GO" id="GO:0004843">
    <property type="term" value="F:cysteine-type deubiquitinase activity"/>
    <property type="evidence" value="ECO:0007669"/>
    <property type="project" value="UniProtKB-EC"/>
</dbReference>
<dbReference type="GO" id="GO:0016579">
    <property type="term" value="P:protein deubiquitination"/>
    <property type="evidence" value="ECO:0007669"/>
    <property type="project" value="InterPro"/>
</dbReference>
<keyword evidence="5 6" id="KW-0378">Hydrolase</keyword>
<dbReference type="EC" id="3.4.19.12" evidence="2"/>
<gene>
    <name evidence="8" type="primary">107369396</name>
</gene>
<evidence type="ECO:0000256" key="3">
    <source>
        <dbReference type="ARBA" id="ARBA00022670"/>
    </source>
</evidence>
<dbReference type="OMA" id="QRNCEAV"/>
<evidence type="ECO:0000259" key="7">
    <source>
        <dbReference type="PROSITE" id="PS50957"/>
    </source>
</evidence>
<dbReference type="eggNOG" id="KOG2934">
    <property type="taxonomic scope" value="Eukaryota"/>
</dbReference>
<dbReference type="OrthoDB" id="422700at2759"/>
<dbReference type="EMBL" id="CAEY01000900">
    <property type="status" value="NOT_ANNOTATED_CDS"/>
    <property type="molecule type" value="Genomic_DNA"/>
</dbReference>
<dbReference type="InterPro" id="IPR006155">
    <property type="entry name" value="Josephin"/>
</dbReference>
<dbReference type="GO" id="GO:0006508">
    <property type="term" value="P:proteolysis"/>
    <property type="evidence" value="ECO:0007669"/>
    <property type="project" value="UniProtKB-KW"/>
</dbReference>
<evidence type="ECO:0000256" key="5">
    <source>
        <dbReference type="ARBA" id="ARBA00022801"/>
    </source>
</evidence>